<keyword evidence="1" id="KW-1133">Transmembrane helix</keyword>
<keyword evidence="1" id="KW-0812">Transmembrane</keyword>
<dbReference type="Pfam" id="PF02517">
    <property type="entry name" value="Rce1-like"/>
    <property type="match status" value="1"/>
</dbReference>
<reference evidence="3" key="1">
    <citation type="submission" date="2022-07" db="EMBL/GenBank/DDBJ databases">
        <title>Enhanced cultured diversity of the mouse gut microbiota enables custom-made synthetic communities.</title>
        <authorList>
            <person name="Afrizal A."/>
        </authorList>
    </citation>
    <scope>NUCLEOTIDE SEQUENCE</scope>
    <source>
        <strain evidence="3">DSM 29482</strain>
    </source>
</reference>
<sequence length="303" mass="34077">MDRKREKVSILEANILYLILGILLIFLGGFVQSKEIYTGLLITQYIIIFLPTVLYLKVKGYSLKKVLKLNKISIKQIALVPLIVIFAYPVGAFLNYIFILLLSSFIEIKPLPIPIPESSPEFILGLIVISLSPGICEEILFRGMIMSSYDKLGKKKAIIISSILFGVYHFNLQNLLGPIFLGIVFGLIVYKTDSIYSSMIGHGFNNAIALAIGYFLLEKADNIPTEAIDMPTDFFTNILAIIVGLVFSIICGTISYKLYKALPESEKEAEEVLEEHNSTILDYMPLLGISLLFIFYNYILFFK</sequence>
<organism evidence="3 4">
    <name type="scientific">Anaerosalibacter massiliensis</name>
    <dbReference type="NCBI Taxonomy" id="1347392"/>
    <lineage>
        <taxon>Bacteria</taxon>
        <taxon>Bacillati</taxon>
        <taxon>Bacillota</taxon>
        <taxon>Tissierellia</taxon>
        <taxon>Tissierellales</taxon>
        <taxon>Sporanaerobacteraceae</taxon>
        <taxon>Anaerosalibacter</taxon>
    </lineage>
</organism>
<evidence type="ECO:0000313" key="4">
    <source>
        <dbReference type="Proteomes" id="UP001142078"/>
    </source>
</evidence>
<evidence type="ECO:0000256" key="1">
    <source>
        <dbReference type="SAM" id="Phobius"/>
    </source>
</evidence>
<evidence type="ECO:0000313" key="3">
    <source>
        <dbReference type="EMBL" id="MCR2045273.1"/>
    </source>
</evidence>
<dbReference type="AlphaFoldDB" id="A0A9X2MJP5"/>
<feature type="transmembrane region" description="Helical" evidence="1">
    <location>
        <begin position="238"/>
        <end position="259"/>
    </location>
</feature>
<dbReference type="GO" id="GO:0008237">
    <property type="term" value="F:metallopeptidase activity"/>
    <property type="evidence" value="ECO:0007669"/>
    <property type="project" value="UniProtKB-KW"/>
</dbReference>
<dbReference type="InterPro" id="IPR003675">
    <property type="entry name" value="Rce1/LyrA-like_dom"/>
</dbReference>
<feature type="domain" description="CAAX prenyl protease 2/Lysostaphin resistance protein A-like" evidence="2">
    <location>
        <begin position="121"/>
        <end position="208"/>
    </location>
</feature>
<dbReference type="OrthoDB" id="4177129at2"/>
<comment type="caution">
    <text evidence="3">The sequence shown here is derived from an EMBL/GenBank/DDBJ whole genome shotgun (WGS) entry which is preliminary data.</text>
</comment>
<keyword evidence="3" id="KW-0378">Hydrolase</keyword>
<keyword evidence="3" id="KW-0482">Metalloprotease</keyword>
<dbReference type="RefSeq" id="WP_050069898.1">
    <property type="nucleotide sequence ID" value="NZ_CABKTM010000074.1"/>
</dbReference>
<dbReference type="GO" id="GO:0080120">
    <property type="term" value="P:CAAX-box protein maturation"/>
    <property type="evidence" value="ECO:0007669"/>
    <property type="project" value="UniProtKB-ARBA"/>
</dbReference>
<feature type="transmembrane region" description="Helical" evidence="1">
    <location>
        <begin position="122"/>
        <end position="145"/>
    </location>
</feature>
<feature type="transmembrane region" description="Helical" evidence="1">
    <location>
        <begin position="77"/>
        <end position="102"/>
    </location>
</feature>
<dbReference type="GO" id="GO:0004175">
    <property type="term" value="F:endopeptidase activity"/>
    <property type="evidence" value="ECO:0007669"/>
    <property type="project" value="UniProtKB-ARBA"/>
</dbReference>
<dbReference type="Proteomes" id="UP001142078">
    <property type="component" value="Unassembled WGS sequence"/>
</dbReference>
<keyword evidence="1" id="KW-0472">Membrane</keyword>
<feature type="transmembrane region" description="Helical" evidence="1">
    <location>
        <begin position="196"/>
        <end position="217"/>
    </location>
</feature>
<evidence type="ECO:0000259" key="2">
    <source>
        <dbReference type="Pfam" id="PF02517"/>
    </source>
</evidence>
<protein>
    <submittedName>
        <fullName evidence="3">CPBP family intramembrane metalloprotease</fullName>
    </submittedName>
</protein>
<keyword evidence="4" id="KW-1185">Reference proteome</keyword>
<feature type="transmembrane region" description="Helical" evidence="1">
    <location>
        <begin position="283"/>
        <end position="302"/>
    </location>
</feature>
<feature type="transmembrane region" description="Helical" evidence="1">
    <location>
        <begin position="12"/>
        <end position="30"/>
    </location>
</feature>
<dbReference type="PANTHER" id="PTHR43592:SF15">
    <property type="entry name" value="CAAX AMINO TERMINAL PROTEASE FAMILY PROTEIN"/>
    <property type="match status" value="1"/>
</dbReference>
<dbReference type="EMBL" id="JANJZL010000014">
    <property type="protein sequence ID" value="MCR2045273.1"/>
    <property type="molecule type" value="Genomic_DNA"/>
</dbReference>
<keyword evidence="3" id="KW-0645">Protease</keyword>
<proteinExistence type="predicted"/>
<gene>
    <name evidence="3" type="ORF">NSA23_14300</name>
</gene>
<accession>A0A9X2MJP5</accession>
<feature type="transmembrane region" description="Helical" evidence="1">
    <location>
        <begin position="157"/>
        <end position="190"/>
    </location>
</feature>
<dbReference type="PANTHER" id="PTHR43592">
    <property type="entry name" value="CAAX AMINO TERMINAL PROTEASE"/>
    <property type="match status" value="1"/>
</dbReference>
<feature type="transmembrane region" description="Helical" evidence="1">
    <location>
        <begin position="36"/>
        <end position="56"/>
    </location>
</feature>
<name>A0A9X2MJP5_9FIRM</name>